<dbReference type="Proteomes" id="UP000005239">
    <property type="component" value="Unassembled WGS sequence"/>
</dbReference>
<comment type="similarity">
    <text evidence="2">Belongs to the HIT family.</text>
</comment>
<dbReference type="InterPro" id="IPR017937">
    <property type="entry name" value="Thioredoxin_CS"/>
</dbReference>
<feature type="compositionally biased region" description="Low complexity" evidence="10">
    <location>
        <begin position="1193"/>
        <end position="1209"/>
    </location>
</feature>
<evidence type="ECO:0000256" key="9">
    <source>
        <dbReference type="ARBA" id="ARBA00048222"/>
    </source>
</evidence>
<feature type="region of interest" description="Disordered" evidence="10">
    <location>
        <begin position="755"/>
        <end position="800"/>
    </location>
</feature>
<feature type="compositionally biased region" description="Low complexity" evidence="10">
    <location>
        <begin position="1777"/>
        <end position="1790"/>
    </location>
</feature>
<keyword evidence="5" id="KW-0378">Hydrolase</keyword>
<feature type="region of interest" description="Disordered" evidence="10">
    <location>
        <begin position="884"/>
        <end position="1508"/>
    </location>
</feature>
<gene>
    <name evidence="11" type="primary">WBGene00098029</name>
</gene>
<proteinExistence type="inferred from homology"/>
<feature type="compositionally biased region" description="Low complexity" evidence="10">
    <location>
        <begin position="1294"/>
        <end position="1304"/>
    </location>
</feature>
<evidence type="ECO:0000256" key="5">
    <source>
        <dbReference type="ARBA" id="ARBA00022801"/>
    </source>
</evidence>
<comment type="subcellular location">
    <subcellularLocation>
        <location evidence="1">Nucleus</location>
    </subcellularLocation>
</comment>
<dbReference type="GO" id="GO:0140932">
    <property type="term" value="F:5'-(N(7)-methyl 5'-triphosphoguanosine)-[mRNA] diphosphatase activity"/>
    <property type="evidence" value="ECO:0007669"/>
    <property type="project" value="UniProtKB-EC"/>
</dbReference>
<dbReference type="InterPro" id="IPR008594">
    <property type="entry name" value="DcpS/DCS2"/>
</dbReference>
<dbReference type="Pfam" id="PF05652">
    <property type="entry name" value="DcpS"/>
    <property type="match status" value="1"/>
</dbReference>
<feature type="region of interest" description="Disordered" evidence="10">
    <location>
        <begin position="708"/>
        <end position="736"/>
    </location>
</feature>
<dbReference type="GO" id="GO:0005634">
    <property type="term" value="C:nucleus"/>
    <property type="evidence" value="ECO:0000318"/>
    <property type="project" value="GO_Central"/>
</dbReference>
<evidence type="ECO:0000256" key="1">
    <source>
        <dbReference type="ARBA" id="ARBA00004123"/>
    </source>
</evidence>
<dbReference type="GO" id="GO:0000340">
    <property type="term" value="F:RNA 7-methylguanosine cap binding"/>
    <property type="evidence" value="ECO:0000318"/>
    <property type="project" value="GO_Central"/>
</dbReference>
<dbReference type="SUPFAM" id="SSF52833">
    <property type="entry name" value="Thioredoxin-like"/>
    <property type="match status" value="2"/>
</dbReference>
<dbReference type="Pfam" id="PF11969">
    <property type="entry name" value="DcpS_C"/>
    <property type="match status" value="1"/>
</dbReference>
<feature type="compositionally biased region" description="Basic and acidic residues" evidence="10">
    <location>
        <begin position="1124"/>
        <end position="1134"/>
    </location>
</feature>
<reference evidence="11" key="2">
    <citation type="submission" date="2022-06" db="UniProtKB">
        <authorList>
            <consortium name="EnsemblMetazoa"/>
        </authorList>
    </citation>
    <scope>IDENTIFICATION</scope>
    <source>
        <strain evidence="11">PS312</strain>
    </source>
</reference>
<dbReference type="EnsemblMetazoa" id="PPA08475.1">
    <property type="protein sequence ID" value="PPA08475.1"/>
    <property type="gene ID" value="WBGene00098029"/>
</dbReference>
<dbReference type="FunFam" id="3.30.428.10:FF:000006">
    <property type="entry name" value="m7GpppX diphosphatase"/>
    <property type="match status" value="1"/>
</dbReference>
<dbReference type="InterPro" id="IPR011145">
    <property type="entry name" value="Scavenger_mRNA_decap_enz_N"/>
</dbReference>
<feature type="compositionally biased region" description="Polar residues" evidence="10">
    <location>
        <begin position="1731"/>
        <end position="1760"/>
    </location>
</feature>
<feature type="compositionally biased region" description="Basic and acidic residues" evidence="10">
    <location>
        <begin position="1576"/>
        <end position="1596"/>
    </location>
</feature>
<dbReference type="Gene3D" id="3.40.30.10">
    <property type="entry name" value="Glutaredoxin"/>
    <property type="match status" value="2"/>
</dbReference>
<dbReference type="PROSITE" id="PS51352">
    <property type="entry name" value="THIOREDOXIN_2"/>
    <property type="match status" value="1"/>
</dbReference>
<feature type="compositionally biased region" description="Polar residues" evidence="10">
    <location>
        <begin position="1380"/>
        <end position="1391"/>
    </location>
</feature>
<evidence type="ECO:0000256" key="6">
    <source>
        <dbReference type="ARBA" id="ARBA00023242"/>
    </source>
</evidence>
<dbReference type="InterPro" id="IPR013766">
    <property type="entry name" value="Thioredoxin_domain"/>
</dbReference>
<dbReference type="Gene3D" id="3.30.428.10">
    <property type="entry name" value="HIT-like"/>
    <property type="match status" value="1"/>
</dbReference>
<dbReference type="GO" id="GO:0000290">
    <property type="term" value="P:deadenylation-dependent decapping of nuclear-transcribed mRNA"/>
    <property type="evidence" value="ECO:0000318"/>
    <property type="project" value="GO_Central"/>
</dbReference>
<name>A0A2A6CQY6_PRIPA</name>
<keyword evidence="12" id="KW-1185">Reference proteome</keyword>
<feature type="compositionally biased region" description="Basic and acidic residues" evidence="10">
    <location>
        <begin position="1215"/>
        <end position="1233"/>
    </location>
</feature>
<evidence type="ECO:0000256" key="7">
    <source>
        <dbReference type="ARBA" id="ARBA00029885"/>
    </source>
</evidence>
<evidence type="ECO:0000256" key="3">
    <source>
        <dbReference type="ARBA" id="ARBA00012520"/>
    </source>
</evidence>
<feature type="compositionally biased region" description="Basic and acidic residues" evidence="10">
    <location>
        <begin position="902"/>
        <end position="912"/>
    </location>
</feature>
<feature type="compositionally biased region" description="Low complexity" evidence="10">
    <location>
        <begin position="1528"/>
        <end position="1537"/>
    </location>
</feature>
<reference evidence="12" key="1">
    <citation type="journal article" date="2008" name="Nat. Genet.">
        <title>The Pristionchus pacificus genome provides a unique perspective on nematode lifestyle and parasitism.</title>
        <authorList>
            <person name="Dieterich C."/>
            <person name="Clifton S.W."/>
            <person name="Schuster L.N."/>
            <person name="Chinwalla A."/>
            <person name="Delehaunty K."/>
            <person name="Dinkelacker I."/>
            <person name="Fulton L."/>
            <person name="Fulton R."/>
            <person name="Godfrey J."/>
            <person name="Minx P."/>
            <person name="Mitreva M."/>
            <person name="Roeseler W."/>
            <person name="Tian H."/>
            <person name="Witte H."/>
            <person name="Yang S.P."/>
            <person name="Wilson R.K."/>
            <person name="Sommer R.J."/>
        </authorList>
    </citation>
    <scope>NUCLEOTIDE SEQUENCE [LARGE SCALE GENOMIC DNA]</scope>
    <source>
        <strain evidence="12">PS312</strain>
    </source>
</reference>
<dbReference type="Pfam" id="PF00085">
    <property type="entry name" value="Thioredoxin"/>
    <property type="match status" value="2"/>
</dbReference>
<evidence type="ECO:0000313" key="11">
    <source>
        <dbReference type="EnsemblMetazoa" id="PPA08475.1"/>
    </source>
</evidence>
<evidence type="ECO:0000313" key="12">
    <source>
        <dbReference type="Proteomes" id="UP000005239"/>
    </source>
</evidence>
<feature type="region of interest" description="Disordered" evidence="10">
    <location>
        <begin position="1525"/>
        <end position="1599"/>
    </location>
</feature>
<evidence type="ECO:0000256" key="2">
    <source>
        <dbReference type="ARBA" id="ARBA00010208"/>
    </source>
</evidence>
<feature type="compositionally biased region" description="Polar residues" evidence="10">
    <location>
        <begin position="1075"/>
        <end position="1100"/>
    </location>
</feature>
<accession>A0A2A6CQY6</accession>
<feature type="compositionally biased region" description="Gly residues" evidence="10">
    <location>
        <begin position="1463"/>
        <end position="1473"/>
    </location>
</feature>
<dbReference type="PROSITE" id="PS00194">
    <property type="entry name" value="THIOREDOXIN_1"/>
    <property type="match status" value="1"/>
</dbReference>
<feature type="compositionally biased region" description="Low complexity" evidence="10">
    <location>
        <begin position="1240"/>
        <end position="1255"/>
    </location>
</feature>
<feature type="compositionally biased region" description="Polar residues" evidence="10">
    <location>
        <begin position="968"/>
        <end position="986"/>
    </location>
</feature>
<dbReference type="PANTHER" id="PTHR12978:SF0">
    <property type="entry name" value="M7GPPPX DIPHOSPHATASE"/>
    <property type="match status" value="1"/>
</dbReference>
<evidence type="ECO:0000256" key="4">
    <source>
        <dbReference type="ARBA" id="ARBA00015636"/>
    </source>
</evidence>
<feature type="region of interest" description="Disordered" evidence="10">
    <location>
        <begin position="1703"/>
        <end position="1790"/>
    </location>
</feature>
<accession>A0A8R1U6M6</accession>
<dbReference type="SUPFAM" id="SSF102860">
    <property type="entry name" value="mRNA decapping enzyme DcpS N-terminal domain"/>
    <property type="match status" value="1"/>
</dbReference>
<comment type="catalytic activity">
    <reaction evidence="9">
        <text>a 5'-end (N(7)-methyl 5'-triphosphoguanosine)-ribonucleoside in mRNA + H2O = N(7)-methyl-GMP + a 5'-end diphospho-ribonucleoside in mRNA + 2 H(+)</text>
        <dbReference type="Rhea" id="RHEA:65388"/>
        <dbReference type="Rhea" id="RHEA-COMP:17165"/>
        <dbReference type="Rhea" id="RHEA-COMP:17167"/>
        <dbReference type="ChEBI" id="CHEBI:15377"/>
        <dbReference type="ChEBI" id="CHEBI:15378"/>
        <dbReference type="ChEBI" id="CHEBI:58285"/>
        <dbReference type="ChEBI" id="CHEBI:156461"/>
        <dbReference type="ChEBI" id="CHEBI:167616"/>
        <dbReference type="EC" id="3.6.1.59"/>
    </reaction>
</comment>
<feature type="compositionally biased region" description="Low complexity" evidence="10">
    <location>
        <begin position="1034"/>
        <end position="1065"/>
    </location>
</feature>
<feature type="compositionally biased region" description="Low complexity" evidence="10">
    <location>
        <begin position="1316"/>
        <end position="1337"/>
    </location>
</feature>
<feature type="compositionally biased region" description="Low complexity" evidence="10">
    <location>
        <begin position="1352"/>
        <end position="1378"/>
    </location>
</feature>
<dbReference type="PANTHER" id="PTHR12978">
    <property type="entry name" value="HISTIDINE TRIAD HIT PROTEIN MEMBER"/>
    <property type="match status" value="1"/>
</dbReference>
<evidence type="ECO:0000256" key="10">
    <source>
        <dbReference type="SAM" id="MobiDB-lite"/>
    </source>
</evidence>
<dbReference type="EC" id="3.6.1.59" evidence="3"/>
<feature type="compositionally biased region" description="Polar residues" evidence="10">
    <location>
        <begin position="708"/>
        <end position="724"/>
    </location>
</feature>
<keyword evidence="6" id="KW-0539">Nucleus</keyword>
<organism evidence="11 12">
    <name type="scientific">Pristionchus pacificus</name>
    <name type="common">Parasitic nematode worm</name>
    <dbReference type="NCBI Taxonomy" id="54126"/>
    <lineage>
        <taxon>Eukaryota</taxon>
        <taxon>Metazoa</taxon>
        <taxon>Ecdysozoa</taxon>
        <taxon>Nematoda</taxon>
        <taxon>Chromadorea</taxon>
        <taxon>Rhabditida</taxon>
        <taxon>Rhabditina</taxon>
        <taxon>Diplogasteromorpha</taxon>
        <taxon>Diplogasteroidea</taxon>
        <taxon>Neodiplogasteridae</taxon>
        <taxon>Pristionchus</taxon>
    </lineage>
</organism>
<sequence>MKMDAEFKNEAMKDLKMAVDSEVVAASPETAPDLNPSQTWLHNAKVVEVLGSDSSHKTICLLLESNGVKGILVANKTPFPEAVDQLLGLVPKMDVSELTVNDVYRNVRIEIPSSDNSLSCSLIFPATEKHINKYRKEEKFIVRETPEDYETITKEWIQQSSLELDWVYNFIDGRSEAERVIFKDTDSHNGFLMAPDLKWNGEDIENLYLLAVVNRRGIKSVRDLTANDLPLLENVRDKGLAAIREKYNVRPDQVRIYFHYQPSFFHLHMHFVILSYDAPASGVYQAILLDDVINNIQMDSLYYKMRFLQSALSLTSRILTAQPARTTQFIVGRAPLAMARRPFSDGQPVVFAIESVDDFNQCVINSPTPVLVDFHADWCGPCQLLGPRLEEKVASRAGAVLMAKVNVDDAGELATEYNISAVPTIMAFTNGECVGEFKGNISDEELDSFIENAIEASHCVHLQLKEDKGGNPMNLSCSLSRNTWKMKILRHSNGKAVVISIENVEDFTKYVLHSSTPVLVYFWADSNGLSRLLGSRLVEKIASRNGDLVMASVNIDWAGEVALEWNVSSVPLVIEFRKGMSERQIKGHTSDEELSSFIEKMIRQGIAMHNPEDRRSMIELSRQTLWEPNQQRLYRVPGSVEQLNPATAPSQSTFSPSLQPPVYQAHAGNRHSYSGGPVLLPQYGLISEDQLGKSQFGGLTSPQFPQRRLVSSQRSFDSSSTGGINQCGRRGPPNTRTLVLSAVNEDDMSSSAHRIYGDVVDQGPDMTDSISSSPREGSGGGGSTPQLTPKHSARGSGQHAQQMYPVPGQLLVDPATGQHFIVPSQGGAAPAPQPIYYQPIHSSYTKLKNTVIRGLMTSGNFSKSYPMAPLPQFSSRFAVPSYSPSMGGGRQQYQQAACSTDEMTRVGDDRLSSPKAPGSPHFGKGVTSFAAGYHQSRRDETDGRPSPPSSQPEDPEGPRDPFRRDVTRSSTEYRQMMSSMDINAAQSARFGGGPPQGMMVAPGSAPVLPQTDQSAPVWWASPSSRPRQGKGSFSGESTSYTDTESSSYVRRVTPPTLSSTTVSDSESSRPAPSNPYFQQQSPAAPTSFAEQATMNGQDSSPPMPKPKAIRMEIDLNKPMPEEEELRRAKEEKNKAKASRAPPTAFTVSFGDEGGEGEERGGPGKGRGMTLQDAARRGRMARRSVGGGTPSAPTRGGSTSSARPSTGSSPLVRQNSGDDKGFLLERLLHGDKARPATADPSPSSSSSSGVHSMGRSSQKDTDNNSDAGTYVIGQSEGRQHSTMITSQIIERDSDASSSDTETTVSRSPSPVTRRARPLAPSSSHPSSTPSLPSPAAASNENTSRMLLTELAKLKAMGGAALTSPRGGTSTVGSTASGSTPKARQTLMSSMPNRSVFGMAASSAGLTAPRPSALPPPSPSATTTASERQHQPPIHSPQPVSNATGGGNFRRADGGRFSMRSTSGVNGGVTVGSAGGSPQTAPKRPPFKVGGGRPLSGNVAAEKQRENEMTAWLRRKDYNPMKAAMEAKKAQAAKNSSNSDISEASTNVGRSDQFVNNRSISFHVGNNGQHKPPPRGAELVRNKSSESLHATAEDEARSHASQRVIAEYSRGVVEDINKLTRQHSKTKDQKALSGLAKVVDQLSTKCKKSIELIRAQNKGCLSVSVEDLLATAVEPPRDDESLTDQLDRLSNAFDAVQRYLEQYSLDDKDLSSSEGEEVQSGFSASGRRGGPPSTFSSFSAYRQPRGGQQTTAGNRSTFTSINARPGRATNAYRAKLMGGHRSPSGGRPSKNN</sequence>
<dbReference type="CDD" id="cd02947">
    <property type="entry name" value="TRX_family"/>
    <property type="match status" value="2"/>
</dbReference>
<evidence type="ECO:0000256" key="8">
    <source>
        <dbReference type="ARBA" id="ARBA00030609"/>
    </source>
</evidence>
<dbReference type="InterPro" id="IPR036249">
    <property type="entry name" value="Thioredoxin-like_sf"/>
</dbReference>
<feature type="compositionally biased region" description="Basic and acidic residues" evidence="10">
    <location>
        <begin position="956"/>
        <end position="967"/>
    </location>
</feature>
<dbReference type="GO" id="GO:0000932">
    <property type="term" value="C:P-body"/>
    <property type="evidence" value="ECO:0000318"/>
    <property type="project" value="GO_Central"/>
</dbReference>
<protein>
    <recommendedName>
        <fullName evidence="4">m7GpppX diphosphatase</fullName>
        <ecNumber evidence="3">3.6.1.59</ecNumber>
    </recommendedName>
    <alternativeName>
        <fullName evidence="8">Decapping scavenger enzyme</fullName>
    </alternativeName>
    <alternativeName>
        <fullName evidence="7">Scavenger mRNA-decapping enzyme DcpS</fullName>
    </alternativeName>
</protein>
<dbReference type="InterPro" id="IPR036265">
    <property type="entry name" value="HIT-like_sf"/>
</dbReference>
<feature type="compositionally biased region" description="Polar residues" evidence="10">
    <location>
        <begin position="1538"/>
        <end position="1567"/>
    </location>
</feature>
<dbReference type="SUPFAM" id="SSF54197">
    <property type="entry name" value="HIT-like"/>
    <property type="match status" value="1"/>
</dbReference>
<dbReference type="Gene3D" id="3.30.200.40">
    <property type="entry name" value="Scavenger mRNA decapping enzyme, N-terminal domain"/>
    <property type="match status" value="1"/>
</dbReference>